<dbReference type="InterPro" id="IPR000742">
    <property type="entry name" value="EGF"/>
</dbReference>
<dbReference type="InterPro" id="IPR011042">
    <property type="entry name" value="6-blade_b-propeller_TolB-like"/>
</dbReference>
<name>A0A6L2Q6P0_COPFO</name>
<dbReference type="SUPFAM" id="SSF63825">
    <property type="entry name" value="YWTD domain"/>
    <property type="match status" value="1"/>
</dbReference>
<accession>A0A6L2Q6P0</accession>
<evidence type="ECO:0000256" key="1">
    <source>
        <dbReference type="ARBA" id="ARBA00004251"/>
    </source>
</evidence>
<comment type="caution">
    <text evidence="19">The sequence shown here is derived from an EMBL/GenBank/DDBJ whole genome shotgun (WGS) entry which is preliminary data.</text>
</comment>
<keyword evidence="2" id="KW-1003">Cell membrane</keyword>
<feature type="repeat" description="LDL-receptor class B" evidence="15">
    <location>
        <begin position="417"/>
        <end position="462"/>
    </location>
</feature>
<comment type="caution">
    <text evidence="14">Lacks conserved residue(s) required for the propagation of feature annotation.</text>
</comment>
<evidence type="ECO:0000256" key="4">
    <source>
        <dbReference type="ARBA" id="ARBA00022729"/>
    </source>
</evidence>
<reference evidence="20" key="1">
    <citation type="submission" date="2020-01" db="EMBL/GenBank/DDBJ databases">
        <title>Draft genome sequence of the Termite Coptotermes fromosanus.</title>
        <authorList>
            <person name="Itakura S."/>
            <person name="Yosikawa Y."/>
            <person name="Umezawa K."/>
        </authorList>
    </citation>
    <scope>NUCLEOTIDE SEQUENCE [LARGE SCALE GENOMIC DNA]</scope>
</reference>
<evidence type="ECO:0000313" key="19">
    <source>
        <dbReference type="EMBL" id="GFG40386.1"/>
    </source>
</evidence>
<feature type="disulfide bond" evidence="14">
    <location>
        <begin position="624"/>
        <end position="634"/>
    </location>
</feature>
<keyword evidence="17" id="KW-1133">Transmembrane helix</keyword>
<evidence type="ECO:0000256" key="8">
    <source>
        <dbReference type="ARBA" id="ARBA00022943"/>
    </source>
</evidence>
<feature type="transmembrane region" description="Helical" evidence="17">
    <location>
        <begin position="209"/>
        <end position="229"/>
    </location>
</feature>
<keyword evidence="5" id="KW-0677">Repeat</keyword>
<dbReference type="GO" id="GO:0007283">
    <property type="term" value="P:spermatogenesis"/>
    <property type="evidence" value="ECO:0007669"/>
    <property type="project" value="UniProtKB-KW"/>
</dbReference>
<comment type="subcellular location">
    <subcellularLocation>
        <location evidence="1">Cell membrane</location>
        <topology evidence="1">Single-pass type I membrane protein</topology>
    </subcellularLocation>
</comment>
<dbReference type="GO" id="GO:0042813">
    <property type="term" value="F:Wnt receptor activity"/>
    <property type="evidence" value="ECO:0007669"/>
    <property type="project" value="TreeGrafter"/>
</dbReference>
<dbReference type="GO" id="GO:0060070">
    <property type="term" value="P:canonical Wnt signaling pathway"/>
    <property type="evidence" value="ECO:0007669"/>
    <property type="project" value="TreeGrafter"/>
</dbReference>
<organism evidence="19 20">
    <name type="scientific">Coptotermes formosanus</name>
    <name type="common">Formosan subterranean termite</name>
    <dbReference type="NCBI Taxonomy" id="36987"/>
    <lineage>
        <taxon>Eukaryota</taxon>
        <taxon>Metazoa</taxon>
        <taxon>Ecdysozoa</taxon>
        <taxon>Arthropoda</taxon>
        <taxon>Hexapoda</taxon>
        <taxon>Insecta</taxon>
        <taxon>Pterygota</taxon>
        <taxon>Neoptera</taxon>
        <taxon>Polyneoptera</taxon>
        <taxon>Dictyoptera</taxon>
        <taxon>Blattodea</taxon>
        <taxon>Blattoidea</taxon>
        <taxon>Termitoidae</taxon>
        <taxon>Rhinotermitidae</taxon>
        <taxon>Coptotermes</taxon>
    </lineage>
</organism>
<dbReference type="GO" id="GO:0048477">
    <property type="term" value="P:oogenesis"/>
    <property type="evidence" value="ECO:0007669"/>
    <property type="project" value="UniProtKB-KW"/>
</dbReference>
<dbReference type="AlphaFoldDB" id="A0A6L2Q6P0"/>
<evidence type="ECO:0000256" key="6">
    <source>
        <dbReference type="ARBA" id="ARBA00022782"/>
    </source>
</evidence>
<dbReference type="PROSITE" id="PS00022">
    <property type="entry name" value="EGF_1"/>
    <property type="match status" value="2"/>
</dbReference>
<feature type="domain" description="EGF-like" evidence="18">
    <location>
        <begin position="584"/>
        <end position="620"/>
    </location>
</feature>
<comment type="similarity">
    <text evidence="12">Belongs to the cueball family.</text>
</comment>
<evidence type="ECO:0000256" key="13">
    <source>
        <dbReference type="ARBA" id="ARBA00040020"/>
    </source>
</evidence>
<keyword evidence="17" id="KW-0812">Transmembrane</keyword>
<keyword evidence="3 14" id="KW-0245">EGF-like domain</keyword>
<dbReference type="Gene3D" id="2.120.10.30">
    <property type="entry name" value="TolB, C-terminal domain"/>
    <property type="match status" value="1"/>
</dbReference>
<dbReference type="PROSITE" id="PS51120">
    <property type="entry name" value="LDLRB"/>
    <property type="match status" value="2"/>
</dbReference>
<evidence type="ECO:0000256" key="11">
    <source>
        <dbReference type="ARBA" id="ARBA00023180"/>
    </source>
</evidence>
<keyword evidence="7" id="KW-0744">Spermatogenesis</keyword>
<dbReference type="EMBL" id="BLKM01002028">
    <property type="protein sequence ID" value="GFG40386.1"/>
    <property type="molecule type" value="Genomic_DNA"/>
</dbReference>
<protein>
    <recommendedName>
        <fullName evidence="13">Protein cueball</fullName>
    </recommendedName>
</protein>
<dbReference type="InterPro" id="IPR000033">
    <property type="entry name" value="LDLR_classB_rpt"/>
</dbReference>
<dbReference type="Proteomes" id="UP000502823">
    <property type="component" value="Unassembled WGS sequence"/>
</dbReference>
<dbReference type="GO" id="GO:0017147">
    <property type="term" value="F:Wnt-protein binding"/>
    <property type="evidence" value="ECO:0007669"/>
    <property type="project" value="TreeGrafter"/>
</dbReference>
<dbReference type="Pfam" id="PF00058">
    <property type="entry name" value="Ldl_recept_b"/>
    <property type="match status" value="1"/>
</dbReference>
<dbReference type="PROSITE" id="PS50026">
    <property type="entry name" value="EGF_3"/>
    <property type="match status" value="2"/>
</dbReference>
<dbReference type="PANTHER" id="PTHR46513:SF42">
    <property type="entry name" value="PROTEIN CUEBALL"/>
    <property type="match status" value="1"/>
</dbReference>
<feature type="repeat" description="LDL-receptor class B" evidence="15">
    <location>
        <begin position="372"/>
        <end position="416"/>
    </location>
</feature>
<feature type="disulfide bond" evidence="14">
    <location>
        <begin position="610"/>
        <end position="619"/>
    </location>
</feature>
<dbReference type="CDD" id="cd00054">
    <property type="entry name" value="EGF_CA"/>
    <property type="match status" value="1"/>
</dbReference>
<dbReference type="FunCoup" id="A0A6L2Q6P0">
    <property type="interactions" value="114"/>
</dbReference>
<evidence type="ECO:0000256" key="14">
    <source>
        <dbReference type="PROSITE-ProRule" id="PRU00076"/>
    </source>
</evidence>
<dbReference type="SUPFAM" id="SSF57196">
    <property type="entry name" value="EGF/Laminin"/>
    <property type="match status" value="3"/>
</dbReference>
<dbReference type="InParanoid" id="A0A6L2Q6P0"/>
<evidence type="ECO:0000256" key="16">
    <source>
        <dbReference type="SAM" id="MobiDB-lite"/>
    </source>
</evidence>
<dbReference type="InterPro" id="IPR050778">
    <property type="entry name" value="Cueball_EGF_LRP_Nidogen"/>
</dbReference>
<evidence type="ECO:0000259" key="18">
    <source>
        <dbReference type="PROSITE" id="PS50026"/>
    </source>
</evidence>
<evidence type="ECO:0000256" key="9">
    <source>
        <dbReference type="ARBA" id="ARBA00023136"/>
    </source>
</evidence>
<evidence type="ECO:0000256" key="3">
    <source>
        <dbReference type="ARBA" id="ARBA00022536"/>
    </source>
</evidence>
<feature type="region of interest" description="Disordered" evidence="16">
    <location>
        <begin position="811"/>
        <end position="837"/>
    </location>
</feature>
<dbReference type="GO" id="GO:0005886">
    <property type="term" value="C:plasma membrane"/>
    <property type="evidence" value="ECO:0007669"/>
    <property type="project" value="UniProtKB-SubCell"/>
</dbReference>
<keyword evidence="9 17" id="KW-0472">Membrane</keyword>
<keyword evidence="11" id="KW-0325">Glycoprotein</keyword>
<sequence length="837" mass="93112">MLVTDGGCGVWLLAVPAHVSPQRKIRSYCAAPSISWVIYIARASMSNECLCVPAVWSYWVLSGDVNERHYKHKAVQCWHATGATVLRMYMRDVSDVLTKEKGFPLFLLAPPPHNDYCDQHSLPLRPYPCDDQCSTLSRRLIFLVAFAKLRKATVNFVVSPSTLSKRQNKYLRHFGSKTHNLITSADEKDTLPSFDGRHRVGSVSMSSSVFVVFTLGLISVGTFFIMFSLTATGRSYAFLFTDIAVATTNEIDLFSDTGKLTERLSQPTADLQSVELDPVNKVLFLSDDTNSNYSIYTLSLQGDGALKPHIQRTDNHKVWDIAYDVVSGSLYWTGEAAIYWYSTAMKNKEEHILHKLSDSEFPRGIAVDSCRRYLYWANCYHLRPTIERSLLDGTKREIIIIKDLFQPTGIAVDELGGKIYWSDDQDGIYYNIKRANLDGSNCETIIHGTHHEPFYLTVNSLHIYWSDLIYNAVWKMPKHPVGGEQPTKVYQYKDGRTPQGIVAWSDGTNVNCRTEGLLTVSAEMAKSSGDFISDGAVRSVKSGSSVKETAASSNYCLNSGVLLTERSSRAICQCPQGYSGERCEVSACHNYCLNNGTCKINHSGLPVCICLPGTNGLRCEQHVCNNYCLNGGICQMDSRGQPSCKCKGHFNGSHCEILNTEHLCQLYCQQFGQVPVPTDGRDASMCMCPSTVGTGQYDLLQLDNSSSSVSSAGLSQSYKHHGTVSYGMFAVPLCVCAVLMVVIVVLVRKVFLLRKRPRIKKRIIVNKNVTPLTACPPVPQDQCQITIENCCNMNICETPCFEPQLRTPKSRRAEDKKTLLGSMEESLTSSACEDELH</sequence>
<proteinExistence type="inferred from homology"/>
<feature type="domain" description="EGF-like" evidence="18">
    <location>
        <begin position="621"/>
        <end position="656"/>
    </location>
</feature>
<keyword evidence="20" id="KW-1185">Reference proteome</keyword>
<keyword evidence="10 14" id="KW-1015">Disulfide bond</keyword>
<evidence type="ECO:0000256" key="12">
    <source>
        <dbReference type="ARBA" id="ARBA00038070"/>
    </source>
</evidence>
<keyword evidence="4" id="KW-0732">Signal</keyword>
<keyword evidence="8" id="KW-0896">Oogenesis</keyword>
<evidence type="ECO:0000256" key="2">
    <source>
        <dbReference type="ARBA" id="ARBA00022475"/>
    </source>
</evidence>
<dbReference type="PANTHER" id="PTHR46513">
    <property type="entry name" value="VITELLOGENIN RECEPTOR-LIKE PROTEIN-RELATED-RELATED"/>
    <property type="match status" value="1"/>
</dbReference>
<evidence type="ECO:0000256" key="7">
    <source>
        <dbReference type="ARBA" id="ARBA00022871"/>
    </source>
</evidence>
<evidence type="ECO:0000256" key="5">
    <source>
        <dbReference type="ARBA" id="ARBA00022737"/>
    </source>
</evidence>
<keyword evidence="6" id="KW-0221">Differentiation</keyword>
<dbReference type="OrthoDB" id="382013at2759"/>
<feature type="transmembrane region" description="Helical" evidence="17">
    <location>
        <begin position="726"/>
        <end position="751"/>
    </location>
</feature>
<feature type="disulfide bond" evidence="14">
    <location>
        <begin position="588"/>
        <end position="598"/>
    </location>
</feature>
<dbReference type="Gene3D" id="2.10.25.10">
    <property type="entry name" value="Laminin"/>
    <property type="match status" value="3"/>
</dbReference>
<feature type="disulfide bond" evidence="14">
    <location>
        <begin position="646"/>
        <end position="655"/>
    </location>
</feature>
<evidence type="ECO:0000313" key="20">
    <source>
        <dbReference type="Proteomes" id="UP000502823"/>
    </source>
</evidence>
<evidence type="ECO:0000256" key="10">
    <source>
        <dbReference type="ARBA" id="ARBA00023157"/>
    </source>
</evidence>
<gene>
    <name evidence="19" type="ORF">Cfor_07220</name>
</gene>
<evidence type="ECO:0000256" key="17">
    <source>
        <dbReference type="SAM" id="Phobius"/>
    </source>
</evidence>
<dbReference type="SMART" id="SM00181">
    <property type="entry name" value="EGF"/>
    <property type="match status" value="3"/>
</dbReference>
<dbReference type="SMART" id="SM00135">
    <property type="entry name" value="LY"/>
    <property type="match status" value="2"/>
</dbReference>
<evidence type="ECO:0000256" key="15">
    <source>
        <dbReference type="PROSITE-ProRule" id="PRU00461"/>
    </source>
</evidence>